<evidence type="ECO:0008006" key="3">
    <source>
        <dbReference type="Google" id="ProtNLM"/>
    </source>
</evidence>
<evidence type="ECO:0000313" key="1">
    <source>
        <dbReference type="EMBL" id="MBL1107372.1"/>
    </source>
</evidence>
<gene>
    <name evidence="1" type="ORF">JK361_22660</name>
</gene>
<comment type="caution">
    <text evidence="1">The sequence shown here is derived from an EMBL/GenBank/DDBJ whole genome shotgun (WGS) entry which is preliminary data.</text>
</comment>
<reference evidence="1 2" key="1">
    <citation type="submission" date="2021-01" db="EMBL/GenBank/DDBJ databases">
        <title>WGS of actinomycetes isolated from Thailand.</title>
        <authorList>
            <person name="Thawai C."/>
        </authorList>
    </citation>
    <scope>NUCLEOTIDE SEQUENCE [LARGE SCALE GENOMIC DNA]</scope>
    <source>
        <strain evidence="1 2">CH5-8</strain>
    </source>
</reference>
<dbReference type="EMBL" id="JAERRH010000008">
    <property type="protein sequence ID" value="MBL1107372.1"/>
    <property type="molecule type" value="Genomic_DNA"/>
</dbReference>
<sequence>MAEEQGTDEARAAADGVLEAVRAALRGLEAIPDAAVRARAAGLVLREWPAQRSLPKEIRQQAVDALHSGQGLDFPEIGELIDTDRSRAWRIWKGQS</sequence>
<proteinExistence type="predicted"/>
<accession>A0ABS1P4S4</accession>
<name>A0ABS1P4S4_9ACTN</name>
<keyword evidence="2" id="KW-1185">Reference proteome</keyword>
<dbReference type="Proteomes" id="UP000621386">
    <property type="component" value="Unassembled WGS sequence"/>
</dbReference>
<dbReference type="RefSeq" id="WP_201821146.1">
    <property type="nucleotide sequence ID" value="NZ_JAERRH010000008.1"/>
</dbReference>
<organism evidence="1 2">
    <name type="scientific">Streptomyces musisoli</name>
    <dbReference type="NCBI Taxonomy" id="2802280"/>
    <lineage>
        <taxon>Bacteria</taxon>
        <taxon>Bacillati</taxon>
        <taxon>Actinomycetota</taxon>
        <taxon>Actinomycetes</taxon>
        <taxon>Kitasatosporales</taxon>
        <taxon>Streptomycetaceae</taxon>
        <taxon>Streptomyces</taxon>
    </lineage>
</organism>
<evidence type="ECO:0000313" key="2">
    <source>
        <dbReference type="Proteomes" id="UP000621386"/>
    </source>
</evidence>
<protein>
    <recommendedName>
        <fullName evidence="3">RNA polymerase sigma-70 region 4 domain-containing protein</fullName>
    </recommendedName>
</protein>